<evidence type="ECO:0000256" key="6">
    <source>
        <dbReference type="ARBA" id="ARBA00022840"/>
    </source>
</evidence>
<dbReference type="SUPFAM" id="SSF56112">
    <property type="entry name" value="Protein kinase-like (PK-like)"/>
    <property type="match status" value="1"/>
</dbReference>
<dbReference type="EC" id="2.7.11.1" evidence="1"/>
<dbReference type="GO" id="GO:0005524">
    <property type="term" value="F:ATP binding"/>
    <property type="evidence" value="ECO:0007669"/>
    <property type="project" value="UniProtKB-KW"/>
</dbReference>
<keyword evidence="3" id="KW-0808">Transferase</keyword>
<gene>
    <name evidence="10" type="ORF">P174DRAFT_495555</name>
</gene>
<dbReference type="GO" id="GO:0005634">
    <property type="term" value="C:nucleus"/>
    <property type="evidence" value="ECO:0007669"/>
    <property type="project" value="TreeGrafter"/>
</dbReference>
<dbReference type="InterPro" id="IPR000719">
    <property type="entry name" value="Prot_kinase_dom"/>
</dbReference>
<comment type="caution">
    <text evidence="10">The sequence shown here is derived from an EMBL/GenBank/DDBJ whole genome shotgun (WGS) entry which is preliminary data.</text>
</comment>
<keyword evidence="11" id="KW-1185">Reference proteome</keyword>
<comment type="catalytic activity">
    <reaction evidence="7">
        <text>L-threonyl-[protein] + ATP = O-phospho-L-threonyl-[protein] + ADP + H(+)</text>
        <dbReference type="Rhea" id="RHEA:46608"/>
        <dbReference type="Rhea" id="RHEA-COMP:11060"/>
        <dbReference type="Rhea" id="RHEA-COMP:11605"/>
        <dbReference type="ChEBI" id="CHEBI:15378"/>
        <dbReference type="ChEBI" id="CHEBI:30013"/>
        <dbReference type="ChEBI" id="CHEBI:30616"/>
        <dbReference type="ChEBI" id="CHEBI:61977"/>
        <dbReference type="ChEBI" id="CHEBI:456216"/>
        <dbReference type="EC" id="2.7.11.1"/>
    </reaction>
</comment>
<protein>
    <recommendedName>
        <fullName evidence="1">non-specific serine/threonine protein kinase</fullName>
        <ecNumber evidence="1">2.7.11.1</ecNumber>
    </recommendedName>
</protein>
<name>A0A2I1C0N3_ASPN1</name>
<dbReference type="GO" id="GO:0005737">
    <property type="term" value="C:cytoplasm"/>
    <property type="evidence" value="ECO:0007669"/>
    <property type="project" value="TreeGrafter"/>
</dbReference>
<evidence type="ECO:0000256" key="5">
    <source>
        <dbReference type="ARBA" id="ARBA00022777"/>
    </source>
</evidence>
<dbReference type="GO" id="GO:0000245">
    <property type="term" value="P:spliceosomal complex assembly"/>
    <property type="evidence" value="ECO:0007669"/>
    <property type="project" value="TreeGrafter"/>
</dbReference>
<reference evidence="11" key="1">
    <citation type="journal article" date="2018" name="Proc. Natl. Acad. Sci. U.S.A.">
        <title>Linking secondary metabolites to gene clusters through genome sequencing of six diverse Aspergillus species.</title>
        <authorList>
            <person name="Kaerboelling I."/>
            <person name="Vesth T.C."/>
            <person name="Frisvad J.C."/>
            <person name="Nybo J.L."/>
            <person name="Theobald S."/>
            <person name="Kuo A."/>
            <person name="Bowyer P."/>
            <person name="Matsuda Y."/>
            <person name="Mondo S."/>
            <person name="Lyhne E.K."/>
            <person name="Kogle M.E."/>
            <person name="Clum A."/>
            <person name="Lipzen A."/>
            <person name="Salamov A."/>
            <person name="Ngan C.Y."/>
            <person name="Daum C."/>
            <person name="Chiniquy J."/>
            <person name="Barry K."/>
            <person name="LaButti K."/>
            <person name="Haridas S."/>
            <person name="Simmons B.A."/>
            <person name="Magnuson J.K."/>
            <person name="Mortensen U.H."/>
            <person name="Larsen T.O."/>
            <person name="Grigoriev I.V."/>
            <person name="Baker S.E."/>
            <person name="Andersen M.R."/>
        </authorList>
    </citation>
    <scope>NUCLEOTIDE SEQUENCE [LARGE SCALE GENOMIC DNA]</scope>
    <source>
        <strain evidence="11">IBT 16806</strain>
    </source>
</reference>
<sequence>GCSTLWLCKDLQQHAYVTLKVFECNSEEGQRETDIYHYLNFLGAVNHAGAKLIRKALDSFQIISADRKFGCLVHPPLGISLYDFRAQFGAKVLSENIVKLTLMHLLLTLDYLHTDAGIVHSGIIQKNIMMGIEDTTILADFEEREKSNPSPQKIIGNRVIYVSRKLRKTKQHGRPILCDFGQARYGSNTYTRDIQPYIYRTPEVVLRMPWYEKVDIWNVGVLTWDNFQQGHLFYARDSAKENSDGHHLAEMIALWDHHREK</sequence>
<dbReference type="Gene3D" id="1.10.510.10">
    <property type="entry name" value="Transferase(Phosphotransferase) domain 1"/>
    <property type="match status" value="1"/>
</dbReference>
<comment type="catalytic activity">
    <reaction evidence="8">
        <text>L-seryl-[protein] + ATP = O-phospho-L-seryl-[protein] + ADP + H(+)</text>
        <dbReference type="Rhea" id="RHEA:17989"/>
        <dbReference type="Rhea" id="RHEA-COMP:9863"/>
        <dbReference type="Rhea" id="RHEA-COMP:11604"/>
        <dbReference type="ChEBI" id="CHEBI:15378"/>
        <dbReference type="ChEBI" id="CHEBI:29999"/>
        <dbReference type="ChEBI" id="CHEBI:30616"/>
        <dbReference type="ChEBI" id="CHEBI:83421"/>
        <dbReference type="ChEBI" id="CHEBI:456216"/>
        <dbReference type="EC" id="2.7.11.1"/>
    </reaction>
</comment>
<dbReference type="PANTHER" id="PTHR47634">
    <property type="entry name" value="PROTEIN KINASE DOMAIN-CONTAINING PROTEIN-RELATED"/>
    <property type="match status" value="1"/>
</dbReference>
<dbReference type="VEuPathDB" id="FungiDB:P174DRAFT_495555"/>
<dbReference type="STRING" id="1392255.A0A2I1C0N3"/>
<evidence type="ECO:0000256" key="3">
    <source>
        <dbReference type="ARBA" id="ARBA00022679"/>
    </source>
</evidence>
<dbReference type="EMBL" id="MSZS01000007">
    <property type="protein sequence ID" value="PKX91187.1"/>
    <property type="molecule type" value="Genomic_DNA"/>
</dbReference>
<evidence type="ECO:0000256" key="4">
    <source>
        <dbReference type="ARBA" id="ARBA00022741"/>
    </source>
</evidence>
<keyword evidence="4" id="KW-0547">Nucleotide-binding</keyword>
<dbReference type="PANTHER" id="PTHR47634:SF9">
    <property type="entry name" value="PROTEIN KINASE DOMAIN-CONTAINING PROTEIN-RELATED"/>
    <property type="match status" value="1"/>
</dbReference>
<dbReference type="OMA" id="EMIALWD"/>
<evidence type="ECO:0000256" key="1">
    <source>
        <dbReference type="ARBA" id="ARBA00012513"/>
    </source>
</evidence>
<evidence type="ECO:0000256" key="7">
    <source>
        <dbReference type="ARBA" id="ARBA00047899"/>
    </source>
</evidence>
<keyword evidence="6" id="KW-0067">ATP-binding</keyword>
<dbReference type="InterPro" id="IPR011009">
    <property type="entry name" value="Kinase-like_dom_sf"/>
</dbReference>
<organism evidence="10 11">
    <name type="scientific">Aspergillus novofumigatus (strain IBT 16806)</name>
    <dbReference type="NCBI Taxonomy" id="1392255"/>
    <lineage>
        <taxon>Eukaryota</taxon>
        <taxon>Fungi</taxon>
        <taxon>Dikarya</taxon>
        <taxon>Ascomycota</taxon>
        <taxon>Pezizomycotina</taxon>
        <taxon>Eurotiomycetes</taxon>
        <taxon>Eurotiomycetidae</taxon>
        <taxon>Eurotiales</taxon>
        <taxon>Aspergillaceae</taxon>
        <taxon>Aspergillus</taxon>
        <taxon>Aspergillus subgen. Fumigati</taxon>
    </lineage>
</organism>
<evidence type="ECO:0000256" key="2">
    <source>
        <dbReference type="ARBA" id="ARBA00022527"/>
    </source>
</evidence>
<evidence type="ECO:0000313" key="11">
    <source>
        <dbReference type="Proteomes" id="UP000234474"/>
    </source>
</evidence>
<evidence type="ECO:0000256" key="8">
    <source>
        <dbReference type="ARBA" id="ARBA00048679"/>
    </source>
</evidence>
<dbReference type="Proteomes" id="UP000234474">
    <property type="component" value="Unassembled WGS sequence"/>
</dbReference>
<dbReference type="InterPro" id="IPR051334">
    <property type="entry name" value="SRPK"/>
</dbReference>
<evidence type="ECO:0000313" key="10">
    <source>
        <dbReference type="EMBL" id="PKX91187.1"/>
    </source>
</evidence>
<dbReference type="OrthoDB" id="5979581at2759"/>
<keyword evidence="2" id="KW-0723">Serine/threonine-protein kinase</keyword>
<dbReference type="GeneID" id="36538207"/>
<evidence type="ECO:0000259" key="9">
    <source>
        <dbReference type="PROSITE" id="PS50011"/>
    </source>
</evidence>
<accession>A0A2I1C0N3</accession>
<dbReference type="AlphaFoldDB" id="A0A2I1C0N3"/>
<dbReference type="PROSITE" id="PS50011">
    <property type="entry name" value="PROTEIN_KINASE_DOM"/>
    <property type="match status" value="1"/>
</dbReference>
<dbReference type="Pfam" id="PF00069">
    <property type="entry name" value="Pkinase"/>
    <property type="match status" value="1"/>
</dbReference>
<proteinExistence type="predicted"/>
<feature type="non-terminal residue" evidence="10">
    <location>
        <position position="1"/>
    </location>
</feature>
<keyword evidence="5 10" id="KW-0418">Kinase</keyword>
<dbReference type="RefSeq" id="XP_024679782.1">
    <property type="nucleotide sequence ID" value="XM_024830870.1"/>
</dbReference>
<dbReference type="GO" id="GO:0050684">
    <property type="term" value="P:regulation of mRNA processing"/>
    <property type="evidence" value="ECO:0007669"/>
    <property type="project" value="TreeGrafter"/>
</dbReference>
<dbReference type="Gene3D" id="3.30.200.20">
    <property type="entry name" value="Phosphorylase Kinase, domain 1"/>
    <property type="match status" value="1"/>
</dbReference>
<feature type="domain" description="Protein kinase" evidence="9">
    <location>
        <begin position="1"/>
        <end position="261"/>
    </location>
</feature>
<dbReference type="GO" id="GO:0004674">
    <property type="term" value="F:protein serine/threonine kinase activity"/>
    <property type="evidence" value="ECO:0007669"/>
    <property type="project" value="UniProtKB-KW"/>
</dbReference>